<feature type="compositionally biased region" description="Low complexity" evidence="1">
    <location>
        <begin position="300"/>
        <end position="348"/>
    </location>
</feature>
<dbReference type="RefSeq" id="WP_378020186.1">
    <property type="nucleotide sequence ID" value="NZ_JBHSKG010000002.1"/>
</dbReference>
<evidence type="ECO:0000313" key="4">
    <source>
        <dbReference type="Proteomes" id="UP001596175"/>
    </source>
</evidence>
<feature type="domain" description="HNH nuclease" evidence="2">
    <location>
        <begin position="442"/>
        <end position="500"/>
    </location>
</feature>
<proteinExistence type="predicted"/>
<accession>A0ABV9Z9F4</accession>
<dbReference type="Proteomes" id="UP001596175">
    <property type="component" value="Unassembled WGS sequence"/>
</dbReference>
<feature type="region of interest" description="Disordered" evidence="1">
    <location>
        <begin position="544"/>
        <end position="585"/>
    </location>
</feature>
<sequence>MFDSGWTAVAEEPRPSAAPLWSEWAPGPELAAALEASEPVDLAVDEGYDAAERLAGYEALVNWATGRLHRETAEYLQARQARVRGAGRGELVSESVAMEVATLARVAPRTGEIRLFQAEALVDRLPRTLAALEEGLISLGHARVLLEQTETCDPETARMVDAELWSRPHRDRTPTQLRDLVRRIITRLAPDMIRRRPEQAEKKRGLRYWSDDHGATGVLQLRLPADEARGVYSVVDAIARRAGDAPDGAPRDMEQKRGDTARDLLLDGAIASGALGDGACHGGDPGDQGREDGAGDPADDPSGGETAGGDAADGDATAGDTTAGDTTAGDTTAGDTTAGDTTAGDTTGENPEDPDDARDPVRGVRRRVRSPVRTEVRVTIGWDVLAGFSDRPGELEGHGPIPAAMARRRASHPEAWWRRLLTDPVTGTASHLDARRYRPPAAMQDLVRARDMTCAAPGCRVPASRCDLDHVAPYEHHRPGGGAGPTRADKLKPACRRHHRVKTHGEWSAALAPDPDGGGAPVIVWTSPSGHRWSVRSPELDPPWWERADADSTCHDQDDWPRDIDSWRRREAHPPPGDPWRRRAV</sequence>
<dbReference type="SMART" id="SM00507">
    <property type="entry name" value="HNHc"/>
    <property type="match status" value="1"/>
</dbReference>
<feature type="compositionally biased region" description="Gly residues" evidence="1">
    <location>
        <begin position="276"/>
        <end position="286"/>
    </location>
</feature>
<dbReference type="EMBL" id="JBHSKG010000002">
    <property type="protein sequence ID" value="MFC5137989.1"/>
    <property type="molecule type" value="Genomic_DNA"/>
</dbReference>
<evidence type="ECO:0000256" key="1">
    <source>
        <dbReference type="SAM" id="MobiDB-lite"/>
    </source>
</evidence>
<dbReference type="InterPro" id="IPR003615">
    <property type="entry name" value="HNH_nuc"/>
</dbReference>
<evidence type="ECO:0000313" key="3">
    <source>
        <dbReference type="EMBL" id="MFC5137989.1"/>
    </source>
</evidence>
<feature type="region of interest" description="Disordered" evidence="1">
    <location>
        <begin position="276"/>
        <end position="372"/>
    </location>
</feature>
<dbReference type="CDD" id="cd00085">
    <property type="entry name" value="HNHc"/>
    <property type="match status" value="1"/>
</dbReference>
<evidence type="ECO:0000259" key="2">
    <source>
        <dbReference type="SMART" id="SM00507"/>
    </source>
</evidence>
<keyword evidence="4" id="KW-1185">Reference proteome</keyword>
<dbReference type="InterPro" id="IPR003870">
    <property type="entry name" value="DUF222"/>
</dbReference>
<reference evidence="4" key="1">
    <citation type="journal article" date="2019" name="Int. J. Syst. Evol. Microbiol.">
        <title>The Global Catalogue of Microorganisms (GCM) 10K type strain sequencing project: providing services to taxonomists for standard genome sequencing and annotation.</title>
        <authorList>
            <consortium name="The Broad Institute Genomics Platform"/>
            <consortium name="The Broad Institute Genome Sequencing Center for Infectious Disease"/>
            <person name="Wu L."/>
            <person name="Ma J."/>
        </authorList>
    </citation>
    <scope>NUCLEOTIDE SEQUENCE [LARGE SCALE GENOMIC DNA]</scope>
    <source>
        <strain evidence="4">XZYJ18</strain>
    </source>
</reference>
<comment type="caution">
    <text evidence="3">The sequence shown here is derived from an EMBL/GenBank/DDBJ whole genome shotgun (WGS) entry which is preliminary data.</text>
</comment>
<gene>
    <name evidence="3" type="ORF">ACFPK1_07080</name>
</gene>
<dbReference type="Pfam" id="PF02720">
    <property type="entry name" value="DUF222"/>
    <property type="match status" value="1"/>
</dbReference>
<organism evidence="3 4">
    <name type="scientific">Actinomycetospora rhizophila</name>
    <dbReference type="NCBI Taxonomy" id="1416876"/>
    <lineage>
        <taxon>Bacteria</taxon>
        <taxon>Bacillati</taxon>
        <taxon>Actinomycetota</taxon>
        <taxon>Actinomycetes</taxon>
        <taxon>Pseudonocardiales</taxon>
        <taxon>Pseudonocardiaceae</taxon>
        <taxon>Actinomycetospora</taxon>
    </lineage>
</organism>
<name>A0ABV9Z9F4_9PSEU</name>
<protein>
    <submittedName>
        <fullName evidence="3">DUF222 domain-containing protein</fullName>
    </submittedName>
</protein>
<feature type="compositionally biased region" description="Basic and acidic residues" evidence="1">
    <location>
        <begin position="544"/>
        <end position="573"/>
    </location>
</feature>